<evidence type="ECO:0000313" key="3">
    <source>
        <dbReference type="Proteomes" id="UP000037460"/>
    </source>
</evidence>
<sequence length="256" mass="29040">MGLPGVDVSSTSHLVPLNWCGRPPLARSVLFDVGAGGPNEVEWLKCREKLFAIKAEAILDHTNASAGTLSSRLGHHDSKSAARECKATRYRGGASVPSWIDRYARRCIHFDRIFAWEARPYNQPAWWATLTPLMRMRTSFYNVRVDAEPEAPATADAPPTGMSVLSWLKHTVTPDDFVVLKLDIDHSPTELSIMHAIAADSRLLALVDELWFEYHFRFDHGVEFGWKETHFNHTVDEALRLMHKLRSRGVRAHFWV</sequence>
<keyword evidence="3" id="KW-1185">Reference proteome</keyword>
<name>A0A0M0J9T1_9EUKA</name>
<gene>
    <name evidence="2" type="ORF">Ctob_000216</name>
</gene>
<feature type="domain" description="DUF7870" evidence="1">
    <location>
        <begin position="100"/>
        <end position="255"/>
    </location>
</feature>
<dbReference type="OrthoDB" id="411029at2759"/>
<reference evidence="3" key="1">
    <citation type="journal article" date="2015" name="PLoS Genet.">
        <title>Genome Sequence and Transcriptome Analyses of Chrysochromulina tobin: Metabolic Tools for Enhanced Algal Fitness in the Prominent Order Prymnesiales (Haptophyceae).</title>
        <authorList>
            <person name="Hovde B.T."/>
            <person name="Deodato C.R."/>
            <person name="Hunsperger H.M."/>
            <person name="Ryken S.A."/>
            <person name="Yost W."/>
            <person name="Jha R.K."/>
            <person name="Patterson J."/>
            <person name="Monnat R.J. Jr."/>
            <person name="Barlow S.B."/>
            <person name="Starkenburg S.R."/>
            <person name="Cattolico R.A."/>
        </authorList>
    </citation>
    <scope>NUCLEOTIDE SEQUENCE</scope>
    <source>
        <strain evidence="3">CCMP291</strain>
    </source>
</reference>
<dbReference type="Proteomes" id="UP000037460">
    <property type="component" value="Unassembled WGS sequence"/>
</dbReference>
<protein>
    <recommendedName>
        <fullName evidence="1">DUF7870 domain-containing protein</fullName>
    </recommendedName>
</protein>
<evidence type="ECO:0000313" key="2">
    <source>
        <dbReference type="EMBL" id="KOO23331.1"/>
    </source>
</evidence>
<dbReference type="AlphaFoldDB" id="A0A0M0J9T1"/>
<dbReference type="InterPro" id="IPR057192">
    <property type="entry name" value="DUF7870"/>
</dbReference>
<accession>A0A0M0J9T1</accession>
<evidence type="ECO:0000259" key="1">
    <source>
        <dbReference type="Pfam" id="PF25276"/>
    </source>
</evidence>
<dbReference type="Pfam" id="PF25276">
    <property type="entry name" value="DUF7870"/>
    <property type="match status" value="1"/>
</dbReference>
<proteinExistence type="predicted"/>
<dbReference type="EMBL" id="JWZX01003203">
    <property type="protein sequence ID" value="KOO23331.1"/>
    <property type="molecule type" value="Genomic_DNA"/>
</dbReference>
<comment type="caution">
    <text evidence="2">The sequence shown here is derived from an EMBL/GenBank/DDBJ whole genome shotgun (WGS) entry which is preliminary data.</text>
</comment>
<organism evidence="2 3">
    <name type="scientific">Chrysochromulina tobinii</name>
    <dbReference type="NCBI Taxonomy" id="1460289"/>
    <lineage>
        <taxon>Eukaryota</taxon>
        <taxon>Haptista</taxon>
        <taxon>Haptophyta</taxon>
        <taxon>Prymnesiophyceae</taxon>
        <taxon>Prymnesiales</taxon>
        <taxon>Chrysochromulinaceae</taxon>
        <taxon>Chrysochromulina</taxon>
    </lineage>
</organism>